<dbReference type="InParanoid" id="A0A0C3DL82"/>
<dbReference type="Pfam" id="PF18759">
    <property type="entry name" value="Plavaka"/>
    <property type="match status" value="1"/>
</dbReference>
<dbReference type="AlphaFoldDB" id="A0A0C3DL82"/>
<dbReference type="STRING" id="1036808.A0A0C3DL82"/>
<evidence type="ECO:0000313" key="2">
    <source>
        <dbReference type="Proteomes" id="UP000053989"/>
    </source>
</evidence>
<accession>A0A0C3DL82</accession>
<dbReference type="EMBL" id="KN822109">
    <property type="protein sequence ID" value="KIM56826.1"/>
    <property type="molecule type" value="Genomic_DNA"/>
</dbReference>
<dbReference type="InterPro" id="IPR041078">
    <property type="entry name" value="Plavaka"/>
</dbReference>
<evidence type="ECO:0000313" key="1">
    <source>
        <dbReference type="EMBL" id="KIM56826.1"/>
    </source>
</evidence>
<reference evidence="1 2" key="1">
    <citation type="submission" date="2014-04" db="EMBL/GenBank/DDBJ databases">
        <authorList>
            <consortium name="DOE Joint Genome Institute"/>
            <person name="Kuo A."/>
            <person name="Kohler A."/>
            <person name="Nagy L.G."/>
            <person name="Floudas D."/>
            <person name="Copeland A."/>
            <person name="Barry K.W."/>
            <person name="Cichocki N."/>
            <person name="Veneault-Fourrey C."/>
            <person name="LaButti K."/>
            <person name="Lindquist E.A."/>
            <person name="Lipzen A."/>
            <person name="Lundell T."/>
            <person name="Morin E."/>
            <person name="Murat C."/>
            <person name="Sun H."/>
            <person name="Tunlid A."/>
            <person name="Henrissat B."/>
            <person name="Grigoriev I.V."/>
            <person name="Hibbett D.S."/>
            <person name="Martin F."/>
            <person name="Nordberg H.P."/>
            <person name="Cantor M.N."/>
            <person name="Hua S.X."/>
        </authorList>
    </citation>
    <scope>NUCLEOTIDE SEQUENCE [LARGE SCALE GENOMIC DNA]</scope>
    <source>
        <strain evidence="1 2">Foug A</strain>
    </source>
</reference>
<dbReference type="OrthoDB" id="2418900at2759"/>
<proteinExistence type="predicted"/>
<organism evidence="1 2">
    <name type="scientific">Scleroderma citrinum Foug A</name>
    <dbReference type="NCBI Taxonomy" id="1036808"/>
    <lineage>
        <taxon>Eukaryota</taxon>
        <taxon>Fungi</taxon>
        <taxon>Dikarya</taxon>
        <taxon>Basidiomycota</taxon>
        <taxon>Agaricomycotina</taxon>
        <taxon>Agaricomycetes</taxon>
        <taxon>Agaricomycetidae</taxon>
        <taxon>Boletales</taxon>
        <taxon>Sclerodermatineae</taxon>
        <taxon>Sclerodermataceae</taxon>
        <taxon>Scleroderma</taxon>
    </lineage>
</organism>
<dbReference type="HOGENOM" id="CLU_006344_8_1_1"/>
<name>A0A0C3DL82_9AGAM</name>
<sequence length="173" mass="19133">LGCNSVEMACGNGYVQCIHPILASYVADYLEQCLVTCTKYGTCQKCHSRASNLGSKTPGAPHTQKWTLGVIDQAKAASSTLSEFHSKCMAEDIYGCIQHPFWKGFPFCNIHHSITPDVLHQLFQGIFKHMVTWCEDLMDPSELDARIHSLPPAYGVQHFKNGISAMSQILGNE</sequence>
<keyword evidence="2" id="KW-1185">Reference proteome</keyword>
<dbReference type="Proteomes" id="UP000053989">
    <property type="component" value="Unassembled WGS sequence"/>
</dbReference>
<reference evidence="2" key="2">
    <citation type="submission" date="2015-01" db="EMBL/GenBank/DDBJ databases">
        <title>Evolutionary Origins and Diversification of the Mycorrhizal Mutualists.</title>
        <authorList>
            <consortium name="DOE Joint Genome Institute"/>
            <consortium name="Mycorrhizal Genomics Consortium"/>
            <person name="Kohler A."/>
            <person name="Kuo A."/>
            <person name="Nagy L.G."/>
            <person name="Floudas D."/>
            <person name="Copeland A."/>
            <person name="Barry K.W."/>
            <person name="Cichocki N."/>
            <person name="Veneault-Fourrey C."/>
            <person name="LaButti K."/>
            <person name="Lindquist E.A."/>
            <person name="Lipzen A."/>
            <person name="Lundell T."/>
            <person name="Morin E."/>
            <person name="Murat C."/>
            <person name="Riley R."/>
            <person name="Ohm R."/>
            <person name="Sun H."/>
            <person name="Tunlid A."/>
            <person name="Henrissat B."/>
            <person name="Grigoriev I.V."/>
            <person name="Hibbett D.S."/>
            <person name="Martin F."/>
        </authorList>
    </citation>
    <scope>NUCLEOTIDE SEQUENCE [LARGE SCALE GENOMIC DNA]</scope>
    <source>
        <strain evidence="2">Foug A</strain>
    </source>
</reference>
<gene>
    <name evidence="1" type="ORF">SCLCIDRAFT_131718</name>
</gene>
<protein>
    <submittedName>
        <fullName evidence="1">Uncharacterized protein</fullName>
    </submittedName>
</protein>
<feature type="non-terminal residue" evidence="1">
    <location>
        <position position="1"/>
    </location>
</feature>